<dbReference type="PANTHER" id="PTHR24198:SF165">
    <property type="entry name" value="ANKYRIN REPEAT-CONTAINING PROTEIN-RELATED"/>
    <property type="match status" value="1"/>
</dbReference>
<dbReference type="SMART" id="SM00248">
    <property type="entry name" value="ANK"/>
    <property type="match status" value="11"/>
</dbReference>
<protein>
    <submittedName>
        <fullName evidence="4">Ankyrin repeat-containing domain protein</fullName>
    </submittedName>
</protein>
<name>A0A9P8XVN3_9PEZI</name>
<feature type="repeat" description="ANK" evidence="3">
    <location>
        <begin position="245"/>
        <end position="272"/>
    </location>
</feature>
<dbReference type="PANTHER" id="PTHR24198">
    <property type="entry name" value="ANKYRIN REPEAT AND PROTEIN KINASE DOMAIN-CONTAINING PROTEIN"/>
    <property type="match status" value="1"/>
</dbReference>
<keyword evidence="5" id="KW-1185">Reference proteome</keyword>
<dbReference type="Gene3D" id="1.25.40.20">
    <property type="entry name" value="Ankyrin repeat-containing domain"/>
    <property type="match status" value="4"/>
</dbReference>
<gene>
    <name evidence="4" type="ORF">B0I36DRAFT_435207</name>
</gene>
<dbReference type="InterPro" id="IPR002110">
    <property type="entry name" value="Ankyrin_rpt"/>
</dbReference>
<dbReference type="SUPFAM" id="SSF48403">
    <property type="entry name" value="Ankyrin repeat"/>
    <property type="match status" value="2"/>
</dbReference>
<evidence type="ECO:0000256" key="3">
    <source>
        <dbReference type="PROSITE-ProRule" id="PRU00023"/>
    </source>
</evidence>
<feature type="repeat" description="ANK" evidence="3">
    <location>
        <begin position="531"/>
        <end position="568"/>
    </location>
</feature>
<evidence type="ECO:0000256" key="1">
    <source>
        <dbReference type="ARBA" id="ARBA00022737"/>
    </source>
</evidence>
<dbReference type="PRINTS" id="PR01415">
    <property type="entry name" value="ANKYRIN"/>
</dbReference>
<dbReference type="Proteomes" id="UP000756346">
    <property type="component" value="Unassembled WGS sequence"/>
</dbReference>
<reference evidence="4" key="1">
    <citation type="journal article" date="2021" name="Nat. Commun.">
        <title>Genetic determinants of endophytism in the Arabidopsis root mycobiome.</title>
        <authorList>
            <person name="Mesny F."/>
            <person name="Miyauchi S."/>
            <person name="Thiergart T."/>
            <person name="Pickel B."/>
            <person name="Atanasova L."/>
            <person name="Karlsson M."/>
            <person name="Huettel B."/>
            <person name="Barry K.W."/>
            <person name="Haridas S."/>
            <person name="Chen C."/>
            <person name="Bauer D."/>
            <person name="Andreopoulos W."/>
            <person name="Pangilinan J."/>
            <person name="LaButti K."/>
            <person name="Riley R."/>
            <person name="Lipzen A."/>
            <person name="Clum A."/>
            <person name="Drula E."/>
            <person name="Henrissat B."/>
            <person name="Kohler A."/>
            <person name="Grigoriev I.V."/>
            <person name="Martin F.M."/>
            <person name="Hacquard S."/>
        </authorList>
    </citation>
    <scope>NUCLEOTIDE SEQUENCE</scope>
    <source>
        <strain evidence="4">MPI-CAGE-CH-0230</strain>
    </source>
</reference>
<dbReference type="GeneID" id="70192297"/>
<feature type="repeat" description="ANK" evidence="3">
    <location>
        <begin position="680"/>
        <end position="712"/>
    </location>
</feature>
<dbReference type="PROSITE" id="PS50088">
    <property type="entry name" value="ANK_REPEAT"/>
    <property type="match status" value="4"/>
</dbReference>
<dbReference type="Pfam" id="PF00023">
    <property type="entry name" value="Ank"/>
    <property type="match status" value="2"/>
</dbReference>
<sequence>MASARPVKEAGRIRAVAEGYISTGTNLDIPDSDGRTLLRRAVALYDVELVEFLVSNGADPRQIDPVNGNTLWHQAALDYGATTFPKQGDVARLLSRLASLGVDPARANSQARTPLHIASCVQIDFTQDPNHRRPGYDSVFDVLVRILPGPHAINAKDSTLSTPLHLAASISEYQTRKLLEVGSEVAAVDDEGRTALHIATSSGDGNITGLILRHIGISYETTADGVPKTQQPGPVLAAVNAKDKRGRTALFYAAREGDTASFQLLLEAGADLGLGFENSCWQAVALFDIDSPRRRSDPAHENGPRGIDQIVQTLIKQTGVPTETMVDVALELAVARKSAYVFEVLTRARRRLATGPDLDRDNQNNLQVMGFLEQGRANREEAMNDSFPVNMRFLRLLDLREFELASELLASIDPWERSPFSGSETILHHIVSQGLASMLPPLADTVRRQSILSPGTKPLLLAACSQPQPNMDVLKALIEIIKIDIDNRDSHGLGALHVLFEGDRPIHWWQLALALPYLVKHGADPNMRDNEGRTPLHIALDHIGYIDFDKSTVAQLISLGADVNAADNYGKTCLCRAAGNALYHGEGPGSDMSVISDLLHRGAVVTQPALIEAMRRDDLELLEILLSPTQGRADPNTRLRLDKMPLGHWWGGTIYSLGGDAEAEPWRYSPPLPVNAVPEQVMYPLHFAALRDNLNMVKVLLEHGADPGARYENGMSVLHYVIGQKGCAGMAVMDMLLSRPDVAREDKSPLGMTVLLAAASLIQLDTGSGHRNSTDPGLQLLERLIDLGCDVKAQDNSGRGIMQWLGKNGTSESVILSPGLGSVVNRVLSMAPELGYK</sequence>
<feature type="repeat" description="ANK" evidence="3">
    <location>
        <begin position="33"/>
        <end position="65"/>
    </location>
</feature>
<dbReference type="PROSITE" id="PS50297">
    <property type="entry name" value="ANK_REP_REGION"/>
    <property type="match status" value="4"/>
</dbReference>
<comment type="caution">
    <text evidence="4">The sequence shown here is derived from an EMBL/GenBank/DDBJ whole genome shotgun (WGS) entry which is preliminary data.</text>
</comment>
<keyword evidence="1" id="KW-0677">Repeat</keyword>
<dbReference type="RefSeq" id="XP_046007577.1">
    <property type="nucleotide sequence ID" value="XM_046162751.1"/>
</dbReference>
<accession>A0A9P8XVN3</accession>
<proteinExistence type="predicted"/>
<dbReference type="EMBL" id="JAGTJQ010000010">
    <property type="protein sequence ID" value="KAH7021376.1"/>
    <property type="molecule type" value="Genomic_DNA"/>
</dbReference>
<keyword evidence="2 3" id="KW-0040">ANK repeat</keyword>
<organism evidence="4 5">
    <name type="scientific">Microdochium trichocladiopsis</name>
    <dbReference type="NCBI Taxonomy" id="1682393"/>
    <lineage>
        <taxon>Eukaryota</taxon>
        <taxon>Fungi</taxon>
        <taxon>Dikarya</taxon>
        <taxon>Ascomycota</taxon>
        <taxon>Pezizomycotina</taxon>
        <taxon>Sordariomycetes</taxon>
        <taxon>Xylariomycetidae</taxon>
        <taxon>Xylariales</taxon>
        <taxon>Microdochiaceae</taxon>
        <taxon>Microdochium</taxon>
    </lineage>
</organism>
<dbReference type="AlphaFoldDB" id="A0A9P8XVN3"/>
<dbReference type="OrthoDB" id="4851575at2759"/>
<dbReference type="InterPro" id="IPR036770">
    <property type="entry name" value="Ankyrin_rpt-contain_sf"/>
</dbReference>
<evidence type="ECO:0000313" key="5">
    <source>
        <dbReference type="Proteomes" id="UP000756346"/>
    </source>
</evidence>
<evidence type="ECO:0000256" key="2">
    <source>
        <dbReference type="ARBA" id="ARBA00023043"/>
    </source>
</evidence>
<evidence type="ECO:0000313" key="4">
    <source>
        <dbReference type="EMBL" id="KAH7021376.1"/>
    </source>
</evidence>
<dbReference type="Pfam" id="PF12796">
    <property type="entry name" value="Ank_2"/>
    <property type="match status" value="2"/>
</dbReference>